<reference evidence="1" key="2">
    <citation type="submission" date="2019-06" db="EMBL/GenBank/DDBJ databases">
        <title>Genomics analysis of Aphanomyces spp. identifies a new class of oomycete effector associated with host adaptation.</title>
        <authorList>
            <person name="Gaulin E."/>
        </authorList>
    </citation>
    <scope>NUCLEOTIDE SEQUENCE</scope>
    <source>
        <strain evidence="1">CBS 578.67</strain>
    </source>
</reference>
<dbReference type="EMBL" id="VJMH01007497">
    <property type="protein sequence ID" value="KAF0682706.1"/>
    <property type="molecule type" value="Genomic_DNA"/>
</dbReference>
<dbReference type="EMBL" id="CAADRA010007523">
    <property type="protein sequence ID" value="VFU01820.1"/>
    <property type="molecule type" value="Genomic_DNA"/>
</dbReference>
<accession>A0A485KH20</accession>
<keyword evidence="5" id="KW-1185">Reference proteome</keyword>
<dbReference type="AlphaFoldDB" id="A0A485KH20"/>
<evidence type="ECO:0000313" key="2">
    <source>
        <dbReference type="EMBL" id="KAF0712499.1"/>
    </source>
</evidence>
<organism evidence="3 5">
    <name type="scientific">Aphanomyces stellatus</name>
    <dbReference type="NCBI Taxonomy" id="120398"/>
    <lineage>
        <taxon>Eukaryota</taxon>
        <taxon>Sar</taxon>
        <taxon>Stramenopiles</taxon>
        <taxon>Oomycota</taxon>
        <taxon>Saprolegniomycetes</taxon>
        <taxon>Saprolegniales</taxon>
        <taxon>Verrucalvaceae</taxon>
        <taxon>Aphanomyces</taxon>
    </lineage>
</organism>
<evidence type="ECO:0000313" key="4">
    <source>
        <dbReference type="EMBL" id="VFU01820.1"/>
    </source>
</evidence>
<evidence type="ECO:0000313" key="5">
    <source>
        <dbReference type="Proteomes" id="UP000332933"/>
    </source>
</evidence>
<dbReference type="PANTHER" id="PTHR31827">
    <property type="entry name" value="EMB|CAB89363.1"/>
    <property type="match status" value="1"/>
</dbReference>
<proteinExistence type="predicted"/>
<gene>
    <name evidence="3" type="primary">Aste57867_4810</name>
    <name evidence="4" type="synonym">Aste57867_25191</name>
    <name evidence="2" type="ORF">As57867_004797</name>
    <name evidence="1" type="ORF">As57867_025113</name>
    <name evidence="4" type="ORF">ASTE57867_25191</name>
    <name evidence="3" type="ORF">ASTE57867_4810</name>
</gene>
<sequence length="179" mass="19517">MTCYFNDCTASVKSNAAIKCYFHRHRAICLIDNCRNQVYARKLCVKHGGKRRCQVGGCSANARVGNFCSRHASTALKRVCEVNGCDKQPRAHRRCAAHGGGKKCCMAGCPNNARGSDYCAKHTPKVDEKPTSHDSDGQDDLKWDLLLMATSLDDTCVDSVGALDDECLDALGLFAIVEL</sequence>
<evidence type="ECO:0000313" key="1">
    <source>
        <dbReference type="EMBL" id="KAF0682706.1"/>
    </source>
</evidence>
<name>A0A485KH20_9STRA</name>
<dbReference type="OrthoDB" id="73726at2759"/>
<dbReference type="EMBL" id="VJMH01001257">
    <property type="protein sequence ID" value="KAF0712499.1"/>
    <property type="molecule type" value="Genomic_DNA"/>
</dbReference>
<dbReference type="PANTHER" id="PTHR31827:SF1">
    <property type="entry name" value="EMB|CAB89363.1"/>
    <property type="match status" value="1"/>
</dbReference>
<dbReference type="Proteomes" id="UP000332933">
    <property type="component" value="Unassembled WGS sequence"/>
</dbReference>
<protein>
    <submittedName>
        <fullName evidence="4">Aste57867_25191 protein</fullName>
    </submittedName>
    <submittedName>
        <fullName evidence="3">Aste57867_4810 protein</fullName>
    </submittedName>
</protein>
<evidence type="ECO:0000313" key="3">
    <source>
        <dbReference type="EMBL" id="VFT81904.1"/>
    </source>
</evidence>
<dbReference type="EMBL" id="CAADRA010001257">
    <property type="protein sequence ID" value="VFT81904.1"/>
    <property type="molecule type" value="Genomic_DNA"/>
</dbReference>
<reference evidence="3 5" key="1">
    <citation type="submission" date="2019-03" db="EMBL/GenBank/DDBJ databases">
        <authorList>
            <person name="Gaulin E."/>
            <person name="Dumas B."/>
        </authorList>
    </citation>
    <scope>NUCLEOTIDE SEQUENCE [LARGE SCALE GENOMIC DNA]</scope>
    <source>
        <strain evidence="3">CBS 568.67</strain>
    </source>
</reference>